<feature type="compositionally biased region" description="Basic and acidic residues" evidence="1">
    <location>
        <begin position="23"/>
        <end position="44"/>
    </location>
</feature>
<name>A0A0G0Z2M7_9BACT</name>
<evidence type="ECO:0000313" key="2">
    <source>
        <dbReference type="EMBL" id="KKS43039.1"/>
    </source>
</evidence>
<organism evidence="2 3">
    <name type="scientific">Candidatus Collierbacteria bacterium GW2011_GWA2_42_17</name>
    <dbReference type="NCBI Taxonomy" id="1618378"/>
    <lineage>
        <taxon>Bacteria</taxon>
        <taxon>Candidatus Collieribacteriota</taxon>
    </lineage>
</organism>
<comment type="caution">
    <text evidence="2">The sequence shown here is derived from an EMBL/GenBank/DDBJ whole genome shotgun (WGS) entry which is preliminary data.</text>
</comment>
<evidence type="ECO:0000313" key="3">
    <source>
        <dbReference type="Proteomes" id="UP000033854"/>
    </source>
</evidence>
<proteinExistence type="predicted"/>
<sequence>MISIENIINQEIESINKAIDNAKKQRDEAATPMESQHDQTRQHADQLVQALQKNKAELLAIKINVNHQTKSVDYATIGSFVETENVDSKQRNNFLIVPEGLGGKKIDDIILLGEHAPLAKIISGQKTGYLYAINDTKYVIKKINHPLTPFACKNTSKRHKFPKQR</sequence>
<reference evidence="2 3" key="1">
    <citation type="journal article" date="2015" name="Nature">
        <title>rRNA introns, odd ribosomes, and small enigmatic genomes across a large radiation of phyla.</title>
        <authorList>
            <person name="Brown C.T."/>
            <person name="Hug L.A."/>
            <person name="Thomas B.C."/>
            <person name="Sharon I."/>
            <person name="Castelle C.J."/>
            <person name="Singh A."/>
            <person name="Wilkins M.J."/>
            <person name="Williams K.H."/>
            <person name="Banfield J.F."/>
        </authorList>
    </citation>
    <scope>NUCLEOTIDE SEQUENCE [LARGE SCALE GENOMIC DNA]</scope>
</reference>
<dbReference type="EMBL" id="LCDA01000003">
    <property type="protein sequence ID" value="KKS43039.1"/>
    <property type="molecule type" value="Genomic_DNA"/>
</dbReference>
<gene>
    <name evidence="2" type="ORF">UV06_C0003G0040</name>
</gene>
<accession>A0A0G0Z2M7</accession>
<protein>
    <submittedName>
        <fullName evidence="2">Uncharacterized protein</fullName>
    </submittedName>
</protein>
<feature type="region of interest" description="Disordered" evidence="1">
    <location>
        <begin position="23"/>
        <end position="45"/>
    </location>
</feature>
<evidence type="ECO:0000256" key="1">
    <source>
        <dbReference type="SAM" id="MobiDB-lite"/>
    </source>
</evidence>
<dbReference type="AlphaFoldDB" id="A0A0G0Z2M7"/>
<dbReference type="Proteomes" id="UP000033854">
    <property type="component" value="Unassembled WGS sequence"/>
</dbReference>